<evidence type="ECO:0000256" key="4">
    <source>
        <dbReference type="ARBA" id="ARBA00022989"/>
    </source>
</evidence>
<dbReference type="PANTHER" id="PTHR45649:SF24">
    <property type="entry name" value="TRANSPORT PROTEIN, PUTATIVE (AFU_ORTHOLOGUE AFUA_2G15150)-RELATED"/>
    <property type="match status" value="1"/>
</dbReference>
<comment type="caution">
    <text evidence="7">The sequence shown here is derived from an EMBL/GenBank/DDBJ whole genome shotgun (WGS) entry which is preliminary data.</text>
</comment>
<gene>
    <name evidence="7" type="ORF">EYZ11_005738</name>
</gene>
<sequence>MTRFPIYFIWEKATRLPAAATVFMVCLFVVSCVALNAVHQTASRLTWSFARDEALFFSRKLASVSPSVGVPVHALVLNGFCVLLLGVVYVASTTAFNAFIGTTVIVAQISFAVPAALLLYRRRDPSYLPPNRPFRVPAVIGYISNVVCIIWAVILLVFFCFPTSFPVKAGNMTMRAV</sequence>
<dbReference type="EMBL" id="SOSA01000189">
    <property type="protein sequence ID" value="THC94792.1"/>
    <property type="molecule type" value="Genomic_DNA"/>
</dbReference>
<dbReference type="GO" id="GO:0022857">
    <property type="term" value="F:transmembrane transporter activity"/>
    <property type="evidence" value="ECO:0007669"/>
    <property type="project" value="InterPro"/>
</dbReference>
<keyword evidence="5 6" id="KW-0472">Membrane</keyword>
<evidence type="ECO:0000256" key="6">
    <source>
        <dbReference type="SAM" id="Phobius"/>
    </source>
</evidence>
<dbReference type="PANTHER" id="PTHR45649">
    <property type="entry name" value="AMINO-ACID PERMEASE BAT1"/>
    <property type="match status" value="1"/>
</dbReference>
<proteinExistence type="predicted"/>
<comment type="subcellular location">
    <subcellularLocation>
        <location evidence="1">Membrane</location>
        <topology evidence="1">Multi-pass membrane protein</topology>
    </subcellularLocation>
</comment>
<accession>A0A4S3JHI5</accession>
<organism evidence="7 8">
    <name type="scientific">Aspergillus tanneri</name>
    <dbReference type="NCBI Taxonomy" id="1220188"/>
    <lineage>
        <taxon>Eukaryota</taxon>
        <taxon>Fungi</taxon>
        <taxon>Dikarya</taxon>
        <taxon>Ascomycota</taxon>
        <taxon>Pezizomycotina</taxon>
        <taxon>Eurotiomycetes</taxon>
        <taxon>Eurotiomycetidae</taxon>
        <taxon>Eurotiales</taxon>
        <taxon>Aspergillaceae</taxon>
        <taxon>Aspergillus</taxon>
        <taxon>Aspergillus subgen. Circumdati</taxon>
    </lineage>
</organism>
<dbReference type="Proteomes" id="UP000308092">
    <property type="component" value="Unassembled WGS sequence"/>
</dbReference>
<keyword evidence="8" id="KW-1185">Reference proteome</keyword>
<feature type="transmembrane region" description="Helical" evidence="6">
    <location>
        <begin position="98"/>
        <end position="120"/>
    </location>
</feature>
<evidence type="ECO:0000313" key="8">
    <source>
        <dbReference type="Proteomes" id="UP000308092"/>
    </source>
</evidence>
<evidence type="ECO:0008006" key="9">
    <source>
        <dbReference type="Google" id="ProtNLM"/>
    </source>
</evidence>
<protein>
    <recommendedName>
        <fullName evidence="9">Amino acid permease/ SLC12A domain-containing protein</fullName>
    </recommendedName>
</protein>
<evidence type="ECO:0000256" key="3">
    <source>
        <dbReference type="ARBA" id="ARBA00022692"/>
    </source>
</evidence>
<dbReference type="AlphaFoldDB" id="A0A4S3JHI5"/>
<dbReference type="STRING" id="1220188.A0A4S3JHI5"/>
<dbReference type="GO" id="GO:0016020">
    <property type="term" value="C:membrane"/>
    <property type="evidence" value="ECO:0007669"/>
    <property type="project" value="UniProtKB-SubCell"/>
</dbReference>
<dbReference type="Gene3D" id="1.20.1740.10">
    <property type="entry name" value="Amino acid/polyamine transporter I"/>
    <property type="match status" value="1"/>
</dbReference>
<keyword evidence="2" id="KW-0813">Transport</keyword>
<name>A0A4S3JHI5_9EURO</name>
<dbReference type="InterPro" id="IPR002293">
    <property type="entry name" value="AA/rel_permease1"/>
</dbReference>
<feature type="transmembrane region" description="Helical" evidence="6">
    <location>
        <begin position="70"/>
        <end position="91"/>
    </location>
</feature>
<reference evidence="7 8" key="1">
    <citation type="submission" date="2019-03" db="EMBL/GenBank/DDBJ databases">
        <title>The genome sequence of a newly discovered highly antifungal drug resistant Aspergillus species, Aspergillus tanneri NIH 1004.</title>
        <authorList>
            <person name="Mounaud S."/>
            <person name="Singh I."/>
            <person name="Joardar V."/>
            <person name="Pakala S."/>
            <person name="Pakala S."/>
            <person name="Venepally P."/>
            <person name="Hoover J."/>
            <person name="Nierman W."/>
            <person name="Chung J."/>
            <person name="Losada L."/>
        </authorList>
    </citation>
    <scope>NUCLEOTIDE SEQUENCE [LARGE SCALE GENOMIC DNA]</scope>
    <source>
        <strain evidence="7 8">NIH1004</strain>
    </source>
</reference>
<evidence type="ECO:0000256" key="2">
    <source>
        <dbReference type="ARBA" id="ARBA00022448"/>
    </source>
</evidence>
<evidence type="ECO:0000256" key="5">
    <source>
        <dbReference type="ARBA" id="ARBA00023136"/>
    </source>
</evidence>
<keyword evidence="4 6" id="KW-1133">Transmembrane helix</keyword>
<keyword evidence="3 6" id="KW-0812">Transmembrane</keyword>
<evidence type="ECO:0000256" key="1">
    <source>
        <dbReference type="ARBA" id="ARBA00004141"/>
    </source>
</evidence>
<feature type="transmembrane region" description="Helical" evidence="6">
    <location>
        <begin position="16"/>
        <end position="38"/>
    </location>
</feature>
<evidence type="ECO:0000313" key="7">
    <source>
        <dbReference type="EMBL" id="THC94792.1"/>
    </source>
</evidence>
<feature type="transmembrane region" description="Helical" evidence="6">
    <location>
        <begin position="140"/>
        <end position="165"/>
    </location>
</feature>
<dbReference type="Pfam" id="PF13520">
    <property type="entry name" value="AA_permease_2"/>
    <property type="match status" value="1"/>
</dbReference>
<dbReference type="VEuPathDB" id="FungiDB:EYZ11_005738"/>
<dbReference type="PROSITE" id="PS51257">
    <property type="entry name" value="PROKAR_LIPOPROTEIN"/>
    <property type="match status" value="1"/>
</dbReference>